<dbReference type="Proteomes" id="UP001431783">
    <property type="component" value="Unassembled WGS sequence"/>
</dbReference>
<dbReference type="EMBL" id="JARQZJ010000091">
    <property type="protein sequence ID" value="KAK9883707.1"/>
    <property type="molecule type" value="Genomic_DNA"/>
</dbReference>
<evidence type="ECO:0000313" key="1">
    <source>
        <dbReference type="EMBL" id="KAK9883707.1"/>
    </source>
</evidence>
<reference evidence="1 2" key="1">
    <citation type="submission" date="2023-03" db="EMBL/GenBank/DDBJ databases">
        <title>Genome insight into feeding habits of ladybird beetles.</title>
        <authorList>
            <person name="Li H.-S."/>
            <person name="Huang Y.-H."/>
            <person name="Pang H."/>
        </authorList>
    </citation>
    <scope>NUCLEOTIDE SEQUENCE [LARGE SCALE GENOMIC DNA]</scope>
    <source>
        <strain evidence="1">SYSU_2023b</strain>
        <tissue evidence="1">Whole body</tissue>
    </source>
</reference>
<keyword evidence="2" id="KW-1185">Reference proteome</keyword>
<name>A0AAW1UJH5_9CUCU</name>
<gene>
    <name evidence="1" type="ORF">WA026_001894</name>
</gene>
<comment type="caution">
    <text evidence="1">The sequence shown here is derived from an EMBL/GenBank/DDBJ whole genome shotgun (WGS) entry which is preliminary data.</text>
</comment>
<dbReference type="Gene3D" id="3.40.395.10">
    <property type="entry name" value="Adenoviral Proteinase, Chain A"/>
    <property type="match status" value="1"/>
</dbReference>
<evidence type="ECO:0008006" key="3">
    <source>
        <dbReference type="Google" id="ProtNLM"/>
    </source>
</evidence>
<protein>
    <recommendedName>
        <fullName evidence="3">Ubiquitin-like protease family profile domain-containing protein</fullName>
    </recommendedName>
</protein>
<organism evidence="1 2">
    <name type="scientific">Henosepilachna vigintioctopunctata</name>
    <dbReference type="NCBI Taxonomy" id="420089"/>
    <lineage>
        <taxon>Eukaryota</taxon>
        <taxon>Metazoa</taxon>
        <taxon>Ecdysozoa</taxon>
        <taxon>Arthropoda</taxon>
        <taxon>Hexapoda</taxon>
        <taxon>Insecta</taxon>
        <taxon>Pterygota</taxon>
        <taxon>Neoptera</taxon>
        <taxon>Endopterygota</taxon>
        <taxon>Coleoptera</taxon>
        <taxon>Polyphaga</taxon>
        <taxon>Cucujiformia</taxon>
        <taxon>Coccinelloidea</taxon>
        <taxon>Coccinellidae</taxon>
        <taxon>Epilachninae</taxon>
        <taxon>Epilachnini</taxon>
        <taxon>Henosepilachna</taxon>
    </lineage>
</organism>
<evidence type="ECO:0000313" key="2">
    <source>
        <dbReference type="Proteomes" id="UP001431783"/>
    </source>
</evidence>
<accession>A0AAW1UJH5</accession>
<dbReference type="InterPro" id="IPR038765">
    <property type="entry name" value="Papain-like_cys_pep_sf"/>
</dbReference>
<sequence length="136" mass="16005">MGNSAKVCEEVIRKFRKFSLKYNSISKSRIEPDLVPFSTNHIHQKDSHKCGVFVIYFFDQYVRKKSLSEEKDMNEYRTQLKTTILEGSEVVTHLCLKYGLNIHDEGEGSRCNLCKQRIHYHCYPITDDYLICAKLY</sequence>
<dbReference type="AlphaFoldDB" id="A0AAW1UJH5"/>
<dbReference type="SUPFAM" id="SSF54001">
    <property type="entry name" value="Cysteine proteinases"/>
    <property type="match status" value="1"/>
</dbReference>
<proteinExistence type="predicted"/>